<dbReference type="EMBL" id="BLKV01000002">
    <property type="protein sequence ID" value="GFG71974.1"/>
    <property type="molecule type" value="Genomic_DNA"/>
</dbReference>
<dbReference type="Pfam" id="PF13191">
    <property type="entry name" value="AAA_16"/>
    <property type="match status" value="1"/>
</dbReference>
<feature type="region of interest" description="Disordered" evidence="3">
    <location>
        <begin position="554"/>
        <end position="596"/>
    </location>
</feature>
<dbReference type="GO" id="GO:0005737">
    <property type="term" value="C:cytoplasm"/>
    <property type="evidence" value="ECO:0007669"/>
    <property type="project" value="TreeGrafter"/>
</dbReference>
<evidence type="ECO:0000256" key="3">
    <source>
        <dbReference type="SAM" id="MobiDB-lite"/>
    </source>
</evidence>
<evidence type="ECO:0000256" key="2">
    <source>
        <dbReference type="ARBA" id="ARBA00022840"/>
    </source>
</evidence>
<proteinExistence type="predicted"/>
<dbReference type="PANTHER" id="PTHR16305:SF28">
    <property type="entry name" value="GUANYLATE CYCLASE DOMAIN-CONTAINING PROTEIN"/>
    <property type="match status" value="1"/>
</dbReference>
<dbReference type="Proteomes" id="UP000465263">
    <property type="component" value="Unassembled WGS sequence"/>
</dbReference>
<reference evidence="5 6" key="1">
    <citation type="journal article" date="2019" name="Emerg. Microbes Infect.">
        <title>Comprehensive subspecies identification of 175 nontuberculous mycobacteria species based on 7547 genomic profiles.</title>
        <authorList>
            <person name="Matsumoto Y."/>
            <person name="Kinjo T."/>
            <person name="Motooka D."/>
            <person name="Nabeya D."/>
            <person name="Jung N."/>
            <person name="Uechi K."/>
            <person name="Horii T."/>
            <person name="Iida T."/>
            <person name="Fujita J."/>
            <person name="Nakamura S."/>
        </authorList>
    </citation>
    <scope>NUCLEOTIDE SEQUENCE [LARGE SCALE GENOMIC DNA]</scope>
    <source>
        <strain evidence="5 6">JCM 16017</strain>
    </source>
</reference>
<dbReference type="Gene3D" id="3.40.50.300">
    <property type="entry name" value="P-loop containing nucleotide triphosphate hydrolases"/>
    <property type="match status" value="1"/>
</dbReference>
<comment type="caution">
    <text evidence="5">The sequence shown here is derived from an EMBL/GenBank/DDBJ whole genome shotgun (WGS) entry which is preliminary data.</text>
</comment>
<dbReference type="SUPFAM" id="SSF52540">
    <property type="entry name" value="P-loop containing nucleoside triphosphate hydrolases"/>
    <property type="match status" value="1"/>
</dbReference>
<dbReference type="InterPro" id="IPR027417">
    <property type="entry name" value="P-loop_NTPase"/>
</dbReference>
<keyword evidence="1" id="KW-0547">Nucleotide-binding</keyword>
<keyword evidence="2" id="KW-0067">ATP-binding</keyword>
<evidence type="ECO:0000259" key="4">
    <source>
        <dbReference type="Pfam" id="PF13191"/>
    </source>
</evidence>
<accession>A0A7I9XPZ0</accession>
<dbReference type="GO" id="GO:0004016">
    <property type="term" value="F:adenylate cyclase activity"/>
    <property type="evidence" value="ECO:0007669"/>
    <property type="project" value="TreeGrafter"/>
</dbReference>
<feature type="compositionally biased region" description="Basic residues" evidence="3">
    <location>
        <begin position="676"/>
        <end position="692"/>
    </location>
</feature>
<evidence type="ECO:0000313" key="5">
    <source>
        <dbReference type="EMBL" id="GFG71974.1"/>
    </source>
</evidence>
<feature type="region of interest" description="Disordered" evidence="3">
    <location>
        <begin position="625"/>
        <end position="656"/>
    </location>
</feature>
<feature type="region of interest" description="Disordered" evidence="3">
    <location>
        <begin position="669"/>
        <end position="692"/>
    </location>
</feature>
<dbReference type="PANTHER" id="PTHR16305">
    <property type="entry name" value="TESTICULAR SOLUBLE ADENYLYL CYCLASE"/>
    <property type="match status" value="1"/>
</dbReference>
<dbReference type="AlphaFoldDB" id="A0A7I9XPZ0"/>
<dbReference type="InterPro" id="IPR041664">
    <property type="entry name" value="AAA_16"/>
</dbReference>
<name>A0A7I9XPZ0_9MYCO</name>
<dbReference type="GO" id="GO:0005524">
    <property type="term" value="F:ATP binding"/>
    <property type="evidence" value="ECO:0007669"/>
    <property type="project" value="UniProtKB-KW"/>
</dbReference>
<feature type="domain" description="Orc1-like AAA ATPase" evidence="4">
    <location>
        <begin position="16"/>
        <end position="127"/>
    </location>
</feature>
<sequence length="692" mass="74929">MSDSVYDRRVGGRWPLMGRGEELRLIGDALADSELRGVLIAGRAGVGKSRLASEAAEIMAASGWAVSRLAGTASGRSVPLGPFAAWVDDFDASPLAITRQILTALRAGAGGAPLLVVVDDAHLLDDLLALVVNQLVAQHVAEVLATVRTGEAAPDAVSTLWKDGALRRVELQPLSRPESEELLAVVLGELTPACAERMWRLTRGNALYLHHLVEQEREAGRLVCEAGRWTWATGLSVSPTLVELVELQIGKVADDLRDVVDLVAIAEPIDRACLASLASPQAIEAAEERGLIKVSPSADMIRVGHPLYGEVRLNQCGPLRLRRLRGEIATVMAREPARADPLRLGLLWLESDLPADPVVLVRAATVARSRLDLALAERLARAAADASPNPVTKLLLAYVLFMRENGPETEEVLAGIDDNDLPAAGFVSPTILRSANLLWVLRRPDQAWQVLEDALRGGDPDRAVSLRTFCGVLLVLAGKPADALAALSDGDIDRLDQFGKTLGRCAQTIALGDLGRIAEAGQQAGLGYDVIAESPQGEFQRQWPERVPLLCAAGRRPHQGGVGRRRSPPPALRRHARDGERDGRRGGGHDRARWRGAACRPAPARWGCRRNRQLWRDQRDLLPVQDPAHRGVGPQWSSRCRRRRVAGHPRQPPPRLYLCGVGSAARRRVGVGGARPSRRGARNRSRRCAVRP</sequence>
<keyword evidence="6" id="KW-1185">Reference proteome</keyword>
<feature type="compositionally biased region" description="Basic and acidic residues" evidence="3">
    <location>
        <begin position="577"/>
        <end position="593"/>
    </location>
</feature>
<evidence type="ECO:0000256" key="1">
    <source>
        <dbReference type="ARBA" id="ARBA00022741"/>
    </source>
</evidence>
<organism evidence="5 6">
    <name type="scientific">Mycolicibacter senuensis</name>
    <dbReference type="NCBI Taxonomy" id="386913"/>
    <lineage>
        <taxon>Bacteria</taxon>
        <taxon>Bacillati</taxon>
        <taxon>Actinomycetota</taxon>
        <taxon>Actinomycetes</taxon>
        <taxon>Mycobacteriales</taxon>
        <taxon>Mycobacteriaceae</taxon>
        <taxon>Mycolicibacter</taxon>
    </lineage>
</organism>
<gene>
    <name evidence="5" type="ORF">MSEN_36940</name>
</gene>
<protein>
    <recommendedName>
        <fullName evidence="4">Orc1-like AAA ATPase domain-containing protein</fullName>
    </recommendedName>
</protein>
<feature type="compositionally biased region" description="Basic residues" evidence="3">
    <location>
        <begin position="555"/>
        <end position="576"/>
    </location>
</feature>
<evidence type="ECO:0000313" key="6">
    <source>
        <dbReference type="Proteomes" id="UP000465263"/>
    </source>
</evidence>